<evidence type="ECO:0000256" key="1">
    <source>
        <dbReference type="SAM" id="Phobius"/>
    </source>
</evidence>
<evidence type="ECO:0000313" key="3">
    <source>
        <dbReference type="Proteomes" id="UP000294650"/>
    </source>
</evidence>
<feature type="transmembrane region" description="Helical" evidence="1">
    <location>
        <begin position="182"/>
        <end position="201"/>
    </location>
</feature>
<keyword evidence="3" id="KW-1185">Reference proteome</keyword>
<sequence length="209" mass="24468">MNQLKFEIKNMGFHFYLPIIVFLFVSILLIMLPTEQYEIQFFILLQVLFIPLSAWWSIFLVYELYHHQAEEILIQFYSHKLLINYVKFVSIFLLMLLVTVTLLGVKSAELNIGELFILLTSQVLVISSFGLLLAIFFKSVETSLMAIIMYVATELITLGDLFPWPHIFYFAFNFTVEEISTFGIVSLFVSAAFLIFSFFFVKRIERHII</sequence>
<dbReference type="AlphaFoldDB" id="A0A4R3ND47"/>
<keyword evidence="1" id="KW-0472">Membrane</keyword>
<dbReference type="RefSeq" id="WP_132370744.1">
    <property type="nucleotide sequence ID" value="NZ_SMAN01000002.1"/>
</dbReference>
<feature type="transmembrane region" description="Helical" evidence="1">
    <location>
        <begin position="144"/>
        <end position="162"/>
    </location>
</feature>
<dbReference type="EMBL" id="SMAN01000002">
    <property type="protein sequence ID" value="TCT26380.1"/>
    <property type="molecule type" value="Genomic_DNA"/>
</dbReference>
<feature type="transmembrane region" description="Helical" evidence="1">
    <location>
        <begin position="39"/>
        <end position="62"/>
    </location>
</feature>
<name>A0A4R3ND47_9BACI</name>
<dbReference type="OrthoDB" id="2972085at2"/>
<feature type="transmembrane region" description="Helical" evidence="1">
    <location>
        <begin position="115"/>
        <end position="137"/>
    </location>
</feature>
<reference evidence="2 3" key="1">
    <citation type="submission" date="2019-03" db="EMBL/GenBank/DDBJ databases">
        <title>Genomic Encyclopedia of Type Strains, Phase IV (KMG-IV): sequencing the most valuable type-strain genomes for metagenomic binning, comparative biology and taxonomic classification.</title>
        <authorList>
            <person name="Goeker M."/>
        </authorList>
    </citation>
    <scope>NUCLEOTIDE SEQUENCE [LARGE SCALE GENOMIC DNA]</scope>
    <source>
        <strain evidence="2 3">DSM 25894</strain>
    </source>
</reference>
<dbReference type="Proteomes" id="UP000294650">
    <property type="component" value="Unassembled WGS sequence"/>
</dbReference>
<feature type="transmembrane region" description="Helical" evidence="1">
    <location>
        <begin position="82"/>
        <end position="103"/>
    </location>
</feature>
<evidence type="ECO:0000313" key="2">
    <source>
        <dbReference type="EMBL" id="TCT26380.1"/>
    </source>
</evidence>
<evidence type="ECO:0008006" key="4">
    <source>
        <dbReference type="Google" id="ProtNLM"/>
    </source>
</evidence>
<comment type="caution">
    <text evidence="2">The sequence shown here is derived from an EMBL/GenBank/DDBJ whole genome shotgun (WGS) entry which is preliminary data.</text>
</comment>
<accession>A0A4R3ND47</accession>
<proteinExistence type="predicted"/>
<keyword evidence="1" id="KW-1133">Transmembrane helix</keyword>
<gene>
    <name evidence="2" type="ORF">EDD68_10281</name>
</gene>
<protein>
    <recommendedName>
        <fullName evidence="4">ABC-2 type transport system permease protein</fullName>
    </recommendedName>
</protein>
<feature type="transmembrane region" description="Helical" evidence="1">
    <location>
        <begin position="12"/>
        <end position="33"/>
    </location>
</feature>
<organism evidence="2 3">
    <name type="scientific">Melghiribacillus thermohalophilus</name>
    <dbReference type="NCBI Taxonomy" id="1324956"/>
    <lineage>
        <taxon>Bacteria</taxon>
        <taxon>Bacillati</taxon>
        <taxon>Bacillota</taxon>
        <taxon>Bacilli</taxon>
        <taxon>Bacillales</taxon>
        <taxon>Bacillaceae</taxon>
        <taxon>Melghiribacillus</taxon>
    </lineage>
</organism>
<keyword evidence="1" id="KW-0812">Transmembrane</keyword>